<protein>
    <submittedName>
        <fullName evidence="3">Uncharacterized protein</fullName>
    </submittedName>
</protein>
<keyword evidence="1" id="KW-0812">Transmembrane</keyword>
<keyword evidence="1" id="KW-1133">Transmembrane helix</keyword>
<reference evidence="3" key="2">
    <citation type="journal article" date="2014" name="BMC Genomics">
        <title>A genomic perspective to assessing quality of mass-reared SIT flies used in Mediterranean fruit fly (Ceratitis capitata) eradication in California.</title>
        <authorList>
            <person name="Calla B."/>
            <person name="Hall B."/>
            <person name="Hou S."/>
            <person name="Geib S.M."/>
        </authorList>
    </citation>
    <scope>NUCLEOTIDE SEQUENCE</scope>
</reference>
<keyword evidence="2" id="KW-0732">Signal</keyword>
<proteinExistence type="evidence at transcript level"/>
<name>W8CDP9_CERCA</name>
<reference evidence="3" key="1">
    <citation type="submission" date="2013-07" db="EMBL/GenBank/DDBJ databases">
        <authorList>
            <person name="Geib S."/>
        </authorList>
    </citation>
    <scope>NUCLEOTIDE SEQUENCE</scope>
</reference>
<feature type="signal peptide" evidence="2">
    <location>
        <begin position="1"/>
        <end position="25"/>
    </location>
</feature>
<feature type="transmembrane region" description="Helical" evidence="1">
    <location>
        <begin position="503"/>
        <end position="536"/>
    </location>
</feature>
<feature type="chain" id="PRO_5004907191" evidence="2">
    <location>
        <begin position="26"/>
        <end position="617"/>
    </location>
</feature>
<organism evidence="3">
    <name type="scientific">Ceratitis capitata</name>
    <name type="common">Mediterranean fruit fly</name>
    <name type="synonym">Tephritis capitata</name>
    <dbReference type="NCBI Taxonomy" id="7213"/>
    <lineage>
        <taxon>Eukaryota</taxon>
        <taxon>Metazoa</taxon>
        <taxon>Ecdysozoa</taxon>
        <taxon>Arthropoda</taxon>
        <taxon>Hexapoda</taxon>
        <taxon>Insecta</taxon>
        <taxon>Pterygota</taxon>
        <taxon>Neoptera</taxon>
        <taxon>Endopterygota</taxon>
        <taxon>Diptera</taxon>
        <taxon>Brachycera</taxon>
        <taxon>Muscomorpha</taxon>
        <taxon>Tephritoidea</taxon>
        <taxon>Tephritidae</taxon>
        <taxon>Ceratitis</taxon>
        <taxon>Ceratitis</taxon>
    </lineage>
</organism>
<accession>W8CDP9</accession>
<dbReference type="EMBL" id="GAMC01001566">
    <property type="protein sequence ID" value="JAC04990.1"/>
    <property type="molecule type" value="mRNA"/>
</dbReference>
<sequence>MFIQKIYYLLLFIQILLQGIKTSQQTAIAVPPRPHPRRLNTKTGIESRVSEADKRQYYDFCCQCVVVNANCPICKRNGVMVCPNDLTTSQANAMALKAVPLYYSYLEYEATPVAIGHEPFFIWNKSTYKLDIIPTTTCRPTQAEIKLGVFSEMERCTVVIPQNSNCPRSDIILVNECGWSFTNEVLLDNYYKACIAPVIYSIPVTLTSDNTAFCNHFNTIVNTELMPQIGPFITKLETPSRDLLPKSLGRVGDKWFFKTVSVSAFYQFTKKFSAKPYTSDFGKPTRQTFMVVSNPNAVIDSEVFNGYPSYLIDRIVMKTDCTPTSFTEKHTFCGETMSTSAGYIAPPLTTESHDYQFFVYIDNVEVPEMNISLPCSKLNRMGRCTLNTVLDELQQNFTRSLNDSMQLAVTLMTDIMGANDSSLLTFSTGDTTPRTLGNWFSGIFASLIEPFFEAFINIVLKAFLPPLIEAFIAVLDVISNLVSQFANSLLNILSDFGSALGDLLTVFLNLLVGILCFVETHILLFEYTILFLFIMWRWVDDWVFASIIIVILMITFGIKRKSPSFIMYFVSNDFVFFDFSSYYKQTFDWAYSLSYTINDTRYIFFFINSTTHAIQLY</sequence>
<keyword evidence="1" id="KW-0472">Membrane</keyword>
<dbReference type="AlphaFoldDB" id="W8CDP9"/>
<evidence type="ECO:0000256" key="1">
    <source>
        <dbReference type="SAM" id="Phobius"/>
    </source>
</evidence>
<evidence type="ECO:0000313" key="3">
    <source>
        <dbReference type="EMBL" id="JAC04990.1"/>
    </source>
</evidence>
<evidence type="ECO:0000256" key="2">
    <source>
        <dbReference type="SAM" id="SignalP"/>
    </source>
</evidence>
<feature type="transmembrane region" description="Helical" evidence="1">
    <location>
        <begin position="542"/>
        <end position="558"/>
    </location>
</feature>